<dbReference type="PRINTS" id="PR00405">
    <property type="entry name" value="REVINTRACTNG"/>
</dbReference>
<dbReference type="CDD" id="cd08204">
    <property type="entry name" value="ArfGap"/>
    <property type="match status" value="1"/>
</dbReference>
<evidence type="ECO:0000313" key="10">
    <source>
        <dbReference type="Proteomes" id="UP000612055"/>
    </source>
</evidence>
<keyword evidence="4" id="KW-0040">ANK repeat</keyword>
<dbReference type="SUPFAM" id="SSF50729">
    <property type="entry name" value="PH domain-like"/>
    <property type="match status" value="1"/>
</dbReference>
<evidence type="ECO:0000256" key="1">
    <source>
        <dbReference type="ARBA" id="ARBA00022723"/>
    </source>
</evidence>
<dbReference type="GO" id="GO:0005737">
    <property type="term" value="C:cytoplasm"/>
    <property type="evidence" value="ECO:0007669"/>
    <property type="project" value="InterPro"/>
</dbReference>
<evidence type="ECO:0000259" key="8">
    <source>
        <dbReference type="PROSITE" id="PS50115"/>
    </source>
</evidence>
<comment type="caution">
    <text evidence="9">The sequence shown here is derived from an EMBL/GenBank/DDBJ whole genome shotgun (WGS) entry which is preliminary data.</text>
</comment>
<dbReference type="GO" id="GO:0005096">
    <property type="term" value="F:GTPase activator activity"/>
    <property type="evidence" value="ECO:0007669"/>
    <property type="project" value="InterPro"/>
</dbReference>
<dbReference type="InterPro" id="IPR036770">
    <property type="entry name" value="Ankyrin_rpt-contain_sf"/>
</dbReference>
<dbReference type="Pfam" id="PF00169">
    <property type="entry name" value="PH"/>
    <property type="match status" value="1"/>
</dbReference>
<evidence type="ECO:0000259" key="7">
    <source>
        <dbReference type="PROSITE" id="PS50003"/>
    </source>
</evidence>
<dbReference type="SUPFAM" id="SSF57863">
    <property type="entry name" value="ArfGap/RecO-like zinc finger"/>
    <property type="match status" value="1"/>
</dbReference>
<dbReference type="GO" id="GO:0008270">
    <property type="term" value="F:zinc ion binding"/>
    <property type="evidence" value="ECO:0007669"/>
    <property type="project" value="UniProtKB-KW"/>
</dbReference>
<dbReference type="Gene3D" id="1.25.40.20">
    <property type="entry name" value="Ankyrin repeat-containing domain"/>
    <property type="match status" value="1"/>
</dbReference>
<protein>
    <submittedName>
        <fullName evidence="9">Uncharacterized protein</fullName>
    </submittedName>
</protein>
<dbReference type="Proteomes" id="UP000612055">
    <property type="component" value="Unassembled WGS sequence"/>
</dbReference>
<feature type="repeat" description="ANK" evidence="4">
    <location>
        <begin position="851"/>
        <end position="883"/>
    </location>
</feature>
<dbReference type="SMART" id="SM00233">
    <property type="entry name" value="PH"/>
    <property type="match status" value="1"/>
</dbReference>
<dbReference type="InterPro" id="IPR037278">
    <property type="entry name" value="ARFGAP/RecO"/>
</dbReference>
<evidence type="ECO:0000256" key="2">
    <source>
        <dbReference type="ARBA" id="ARBA00022771"/>
    </source>
</evidence>
<dbReference type="InterPro" id="IPR002110">
    <property type="entry name" value="Ankyrin_rpt"/>
</dbReference>
<evidence type="ECO:0000256" key="6">
    <source>
        <dbReference type="SAM" id="MobiDB-lite"/>
    </source>
</evidence>
<dbReference type="OrthoDB" id="194358at2759"/>
<evidence type="ECO:0000256" key="3">
    <source>
        <dbReference type="ARBA" id="ARBA00022833"/>
    </source>
</evidence>
<dbReference type="PROSITE" id="PS50297">
    <property type="entry name" value="ANK_REP_REGION"/>
    <property type="match status" value="2"/>
</dbReference>
<dbReference type="Gene3D" id="2.30.29.30">
    <property type="entry name" value="Pleckstrin-homology domain (PH domain)/Phosphotyrosine-binding domain (PTB)"/>
    <property type="match status" value="1"/>
</dbReference>
<evidence type="ECO:0000256" key="4">
    <source>
        <dbReference type="PROSITE-ProRule" id="PRU00023"/>
    </source>
</evidence>
<dbReference type="Gene3D" id="1.10.220.150">
    <property type="entry name" value="Arf GTPase activating protein"/>
    <property type="match status" value="1"/>
</dbReference>
<dbReference type="Pfam" id="PF12796">
    <property type="entry name" value="Ank_2"/>
    <property type="match status" value="1"/>
</dbReference>
<dbReference type="PANTHER" id="PTHR23180:SF160">
    <property type="entry name" value="ADP-RIBOSYLATION FACTOR GTPASE-ACTIVATING PROTEIN EFFECTOR PROTEIN 1"/>
    <property type="match status" value="1"/>
</dbReference>
<feature type="region of interest" description="Disordered" evidence="6">
    <location>
        <begin position="493"/>
        <end position="518"/>
    </location>
</feature>
<organism evidence="9 10">
    <name type="scientific">Edaphochlamys debaryana</name>
    <dbReference type="NCBI Taxonomy" id="47281"/>
    <lineage>
        <taxon>Eukaryota</taxon>
        <taxon>Viridiplantae</taxon>
        <taxon>Chlorophyta</taxon>
        <taxon>core chlorophytes</taxon>
        <taxon>Chlorophyceae</taxon>
        <taxon>CS clade</taxon>
        <taxon>Chlamydomonadales</taxon>
        <taxon>Chlamydomonadales incertae sedis</taxon>
        <taxon>Edaphochlamys</taxon>
    </lineage>
</organism>
<feature type="domain" description="PH" evidence="7">
    <location>
        <begin position="306"/>
        <end position="427"/>
    </location>
</feature>
<dbReference type="PROSITE" id="PS50003">
    <property type="entry name" value="PH_DOMAIN"/>
    <property type="match status" value="1"/>
</dbReference>
<dbReference type="InterPro" id="IPR038508">
    <property type="entry name" value="ArfGAP_dom_sf"/>
</dbReference>
<accession>A0A835Y703</accession>
<dbReference type="PANTHER" id="PTHR23180">
    <property type="entry name" value="CENTAURIN/ARF"/>
    <property type="match status" value="1"/>
</dbReference>
<feature type="domain" description="Arf-GAP" evidence="8">
    <location>
        <begin position="520"/>
        <end position="606"/>
    </location>
</feature>
<dbReference type="Pfam" id="PF16746">
    <property type="entry name" value="BAR_3"/>
    <property type="match status" value="1"/>
</dbReference>
<dbReference type="Gene3D" id="1.20.1270.60">
    <property type="entry name" value="Arfaptin homology (AH) domain/BAR domain"/>
    <property type="match status" value="1"/>
</dbReference>
<evidence type="ECO:0000256" key="5">
    <source>
        <dbReference type="PROSITE-ProRule" id="PRU00288"/>
    </source>
</evidence>
<reference evidence="9" key="1">
    <citation type="journal article" date="2020" name="bioRxiv">
        <title>Comparative genomics of Chlamydomonas.</title>
        <authorList>
            <person name="Craig R.J."/>
            <person name="Hasan A.R."/>
            <person name="Ness R.W."/>
            <person name="Keightley P.D."/>
        </authorList>
    </citation>
    <scope>NUCLEOTIDE SEQUENCE</scope>
    <source>
        <strain evidence="9">CCAP 11/70</strain>
    </source>
</reference>
<sequence length="922" mass="93884">MVAKAPFDSLEDTPMFRAKAGEMEAGCRRLRDRVTALVGHYRRYRDSLVSLCKAQSAFVGGLAEFFGGPDGEDLAAGVPVNKYISTLGETTTYFDLLKIQIEFAADQISAEWLDDLLVGARESHRAFERAAGDAEDAAGRCLALKKGTKREVLDRAAAEMAAARAVAEEARFDVARRLTAVEARRRYSFLQLLLDSVGAHHAALRSGSEMLGRLTPLGDAARGVVAEAKAAEGEVQVKLAEEAARCKVASTAAAAAAAGAASYSDESMHGPVQMTAAKSAAAVAAEAALRATRAAQVAGDADAPVAVLRQGYLLKRSGGAGAVGAGGAKAVAGEWRRRFFVLDSRGQLYYYSHKDSLLNRLRGVDAPAAPAATCVQLLTSTVKMDDEADPGLRFCFRVVSPTGTLALQAESEADRAAWVSLLQVVIGTLLNAVSSDGGAALPPPASPGQGRGPGLASAGGSGALGPGGPGLGLGLASVSSGFGPGHSPRLSEDLRGLSLGGVGGPGTPSRPSGAGEHAAATPLELIRRIPGNGACCDCGAPEPDWASLNLGCCLCIECSGVHRQLGVQVSKVRSLTLDVRVWEPSIIELFSQLGNTAVNHVWEAKLEAKQAGAAAAAASLSSPVLSAASAAHSGSGGGAAGGGRPGVDDTWVWCEDEEDDGLTEKMTRRALAAAAGRAGIGGGGGGGGASGESWLLSKPHLRAPLAEKQRYINVKYAGRMYVAPPPPHVATGPGGREQQLGLLLWHAVEAADARGALQALAWGAVPALPVRCPRAALLIQEMRELAGAAESPLGGSLGGGLGHGSAPGSGGAPRALALPPLHLAAYEGSGALLELLLQNGAPVDGVDAAGGGHTALHYALLADRYDAAKLLLRRGASLAAADAEGRRAWDLVVGVKGRVGDEELFLLLNGGAPGPGPAAALG</sequence>
<keyword evidence="2 5" id="KW-0863">Zinc-finger</keyword>
<dbReference type="SMART" id="SM00248">
    <property type="entry name" value="ANK"/>
    <property type="match status" value="2"/>
</dbReference>
<feature type="repeat" description="ANK" evidence="4">
    <location>
        <begin position="816"/>
        <end position="848"/>
    </location>
</feature>
<dbReference type="InterPro" id="IPR004148">
    <property type="entry name" value="BAR_dom"/>
</dbReference>
<feature type="compositionally biased region" description="Gly residues" evidence="6">
    <location>
        <begin position="449"/>
        <end position="463"/>
    </location>
</feature>
<dbReference type="InterPro" id="IPR001849">
    <property type="entry name" value="PH_domain"/>
</dbReference>
<name>A0A835Y703_9CHLO</name>
<keyword evidence="1" id="KW-0479">Metal-binding</keyword>
<keyword evidence="3" id="KW-0862">Zinc</keyword>
<keyword evidence="10" id="KW-1185">Reference proteome</keyword>
<dbReference type="PROSITE" id="PS50115">
    <property type="entry name" value="ARFGAP"/>
    <property type="match status" value="1"/>
</dbReference>
<dbReference type="InterPro" id="IPR027267">
    <property type="entry name" value="AH/BAR_dom_sf"/>
</dbReference>
<dbReference type="SUPFAM" id="SSF48403">
    <property type="entry name" value="Ankyrin repeat"/>
    <property type="match status" value="1"/>
</dbReference>
<proteinExistence type="predicted"/>
<dbReference type="PROSITE" id="PS50088">
    <property type="entry name" value="ANK_REPEAT"/>
    <property type="match status" value="2"/>
</dbReference>
<gene>
    <name evidence="9" type="ORF">HYH03_004555</name>
</gene>
<dbReference type="Pfam" id="PF01412">
    <property type="entry name" value="ArfGap"/>
    <property type="match status" value="1"/>
</dbReference>
<feature type="region of interest" description="Disordered" evidence="6">
    <location>
        <begin position="440"/>
        <end position="463"/>
    </location>
</feature>
<dbReference type="SUPFAM" id="SSF103657">
    <property type="entry name" value="BAR/IMD domain-like"/>
    <property type="match status" value="1"/>
</dbReference>
<dbReference type="SMART" id="SM00105">
    <property type="entry name" value="ArfGap"/>
    <property type="match status" value="1"/>
</dbReference>
<dbReference type="EMBL" id="JAEHOE010000014">
    <property type="protein sequence ID" value="KAG2497400.1"/>
    <property type="molecule type" value="Genomic_DNA"/>
</dbReference>
<dbReference type="InterPro" id="IPR045258">
    <property type="entry name" value="ACAP1/2/3-like"/>
</dbReference>
<dbReference type="AlphaFoldDB" id="A0A835Y703"/>
<evidence type="ECO:0000313" key="9">
    <source>
        <dbReference type="EMBL" id="KAG2497400.1"/>
    </source>
</evidence>
<dbReference type="InterPro" id="IPR001164">
    <property type="entry name" value="ArfGAP_dom"/>
</dbReference>
<dbReference type="InterPro" id="IPR011993">
    <property type="entry name" value="PH-like_dom_sf"/>
</dbReference>